<keyword evidence="8 9" id="KW-0472">Membrane</keyword>
<comment type="pathway">
    <text evidence="2">Cofactor biosynthesis; adenosylcobalamin biosynthesis.</text>
</comment>
<keyword evidence="6 9" id="KW-0812">Transmembrane</keyword>
<feature type="transmembrane region" description="Helical" evidence="9">
    <location>
        <begin position="165"/>
        <end position="185"/>
    </location>
</feature>
<proteinExistence type="inferred from homology"/>
<organism evidence="10 11">
    <name type="scientific">Shewanella khirikhana</name>
    <dbReference type="NCBI Taxonomy" id="1965282"/>
    <lineage>
        <taxon>Bacteria</taxon>
        <taxon>Pseudomonadati</taxon>
        <taxon>Pseudomonadota</taxon>
        <taxon>Gammaproteobacteria</taxon>
        <taxon>Alteromonadales</taxon>
        <taxon>Shewanellaceae</taxon>
        <taxon>Shewanella</taxon>
    </lineage>
</organism>
<evidence type="ECO:0000256" key="5">
    <source>
        <dbReference type="ARBA" id="ARBA00022573"/>
    </source>
</evidence>
<evidence type="ECO:0000256" key="8">
    <source>
        <dbReference type="ARBA" id="ARBA00023136"/>
    </source>
</evidence>
<keyword evidence="5" id="KW-0169">Cobalamin biosynthesis</keyword>
<feature type="transmembrane region" description="Helical" evidence="9">
    <location>
        <begin position="68"/>
        <end position="90"/>
    </location>
</feature>
<comment type="similarity">
    <text evidence="3">Belongs to the CobD/CbiB family.</text>
</comment>
<dbReference type="PANTHER" id="PTHR34308:SF1">
    <property type="entry name" value="COBALAMIN BIOSYNTHESIS PROTEIN CBIB"/>
    <property type="match status" value="1"/>
</dbReference>
<gene>
    <name evidence="10" type="ORF">STH12_00383</name>
</gene>
<dbReference type="RefSeq" id="WP_126165988.1">
    <property type="nucleotide sequence ID" value="NZ_CP020373.1"/>
</dbReference>
<evidence type="ECO:0000313" key="11">
    <source>
        <dbReference type="Proteomes" id="UP000278437"/>
    </source>
</evidence>
<name>A0ABM7CZJ6_9GAMM</name>
<dbReference type="EMBL" id="CP020373">
    <property type="protein sequence ID" value="AZQ09534.1"/>
    <property type="molecule type" value="Genomic_DNA"/>
</dbReference>
<evidence type="ECO:0000256" key="6">
    <source>
        <dbReference type="ARBA" id="ARBA00022692"/>
    </source>
</evidence>
<feature type="transmembrane region" description="Helical" evidence="9">
    <location>
        <begin position="307"/>
        <end position="326"/>
    </location>
</feature>
<sequence>MTNGQFVNQLIALDGALFEGFLILLCALPLARLAPLPREMQPLVWFGFLAKELAHKVNHPERGPRQQMIAGVMAAVLLVLPFWLIVTFLLDMAAFPWFFEFLILYLCLSDASFVQVADEVHRTLAHGNKEQAKKLLGQYLSRDTAELSEVGIAKATIEKLVTAPIYGTASTVFFFAIAGAPMVLLVRMLKQLELVWPPMVPKFRFFCAPINLLVSVLLYIPSWLWSLSLAIQGGPAGLGALFSHRRWQPLSNAIRSAYVAATVLNIELGGPQKFHGSRVAIDKVGAGPLPRAANIGDAIKLSNRACFTWFLFLVFMPIAWVVLRYLQTL</sequence>
<feature type="transmembrane region" description="Helical" evidence="9">
    <location>
        <begin position="205"/>
        <end position="225"/>
    </location>
</feature>
<comment type="subcellular location">
    <subcellularLocation>
        <location evidence="1">Cell membrane</location>
        <topology evidence="1">Multi-pass membrane protein</topology>
    </subcellularLocation>
</comment>
<evidence type="ECO:0000256" key="2">
    <source>
        <dbReference type="ARBA" id="ARBA00004953"/>
    </source>
</evidence>
<evidence type="ECO:0000256" key="7">
    <source>
        <dbReference type="ARBA" id="ARBA00022989"/>
    </source>
</evidence>
<keyword evidence="7 9" id="KW-1133">Transmembrane helix</keyword>
<reference evidence="11" key="1">
    <citation type="submission" date="2017-03" db="EMBL/GenBank/DDBJ databases">
        <title>Full genome sequence of a non-lethal Shewanella isolate that potentiates virulence of Vibio parahaemolyticus causing acute hepatopancreatic necrosis disease (AHPND) in shrimp.</title>
        <authorList>
            <person name="Prachumwat A."/>
            <person name="Sritunyalucksana K."/>
        </authorList>
    </citation>
    <scope>NUCLEOTIDE SEQUENCE [LARGE SCALE GENOMIC DNA]</scope>
    <source>
        <strain evidence="11">TH2012</strain>
    </source>
</reference>
<evidence type="ECO:0000256" key="9">
    <source>
        <dbReference type="SAM" id="Phobius"/>
    </source>
</evidence>
<evidence type="ECO:0000256" key="1">
    <source>
        <dbReference type="ARBA" id="ARBA00004651"/>
    </source>
</evidence>
<protein>
    <submittedName>
        <fullName evidence="10">Cobalamin biosynthesis protein</fullName>
    </submittedName>
</protein>
<dbReference type="Proteomes" id="UP000278437">
    <property type="component" value="Chromosome"/>
</dbReference>
<keyword evidence="11" id="KW-1185">Reference proteome</keyword>
<feature type="transmembrane region" description="Helical" evidence="9">
    <location>
        <begin position="6"/>
        <end position="31"/>
    </location>
</feature>
<evidence type="ECO:0000256" key="3">
    <source>
        <dbReference type="ARBA" id="ARBA00006263"/>
    </source>
</evidence>
<evidence type="ECO:0000313" key="10">
    <source>
        <dbReference type="EMBL" id="AZQ09534.1"/>
    </source>
</evidence>
<accession>A0ABM7CZJ6</accession>
<dbReference type="Pfam" id="PF03186">
    <property type="entry name" value="CobD_Cbib"/>
    <property type="match status" value="1"/>
</dbReference>
<dbReference type="InterPro" id="IPR004485">
    <property type="entry name" value="Cobalamin_biosynth_CobD/CbiB"/>
</dbReference>
<evidence type="ECO:0000256" key="4">
    <source>
        <dbReference type="ARBA" id="ARBA00022475"/>
    </source>
</evidence>
<keyword evidence="4" id="KW-1003">Cell membrane</keyword>
<dbReference type="PANTHER" id="PTHR34308">
    <property type="entry name" value="COBALAMIN BIOSYNTHESIS PROTEIN CBIB"/>
    <property type="match status" value="1"/>
</dbReference>